<dbReference type="PANTHER" id="PTHR40465:SF1">
    <property type="entry name" value="DUF6534 DOMAIN-CONTAINING PROTEIN"/>
    <property type="match status" value="1"/>
</dbReference>
<dbReference type="AlphaFoldDB" id="A0A0D2NFQ0"/>
<name>A0A0D2NFQ0_HYPSF</name>
<feature type="transmembrane region" description="Helical" evidence="1">
    <location>
        <begin position="45"/>
        <end position="61"/>
    </location>
</feature>
<keyword evidence="1" id="KW-0812">Transmembrane</keyword>
<dbReference type="OMA" id="PRNHELN"/>
<dbReference type="EMBL" id="KN817598">
    <property type="protein sequence ID" value="KJA17809.1"/>
    <property type="molecule type" value="Genomic_DNA"/>
</dbReference>
<dbReference type="Proteomes" id="UP000054270">
    <property type="component" value="Unassembled WGS sequence"/>
</dbReference>
<evidence type="ECO:0000313" key="4">
    <source>
        <dbReference type="Proteomes" id="UP000054270"/>
    </source>
</evidence>
<accession>A0A0D2NFQ0</accession>
<sequence>MANFYNTVGALEIGTSFSLVLFGIMTMQTYMYWCRFEEDRPAFKVLVTVVWLLELGHTIAVSRELYRAMLLISGATASRAYPSFGVVTILSGFITTTVQLFFSYRVYTALPSPYRLVGALTALVALARCGTSTYIGAAAVAGGLDVAQSQRYSHIITVLLASAVAIDVVIAAAMLGFLGRKREHSRRLMKMIDHMMLITLRTGLMTSIAAVAVLILYVTMPRNYIHLSVFVCLAKIYSNSLLSACAPFSRTAPDLTD</sequence>
<feature type="transmembrane region" description="Helical" evidence="1">
    <location>
        <begin position="155"/>
        <end position="178"/>
    </location>
</feature>
<dbReference type="STRING" id="945553.A0A0D2NFQ0"/>
<keyword evidence="4" id="KW-1185">Reference proteome</keyword>
<feature type="transmembrane region" description="Helical" evidence="1">
    <location>
        <begin position="198"/>
        <end position="218"/>
    </location>
</feature>
<protein>
    <recommendedName>
        <fullName evidence="2">DUF6534 domain-containing protein</fullName>
    </recommendedName>
</protein>
<reference evidence="4" key="1">
    <citation type="submission" date="2014-04" db="EMBL/GenBank/DDBJ databases">
        <title>Evolutionary Origins and Diversification of the Mycorrhizal Mutualists.</title>
        <authorList>
            <consortium name="DOE Joint Genome Institute"/>
            <consortium name="Mycorrhizal Genomics Consortium"/>
            <person name="Kohler A."/>
            <person name="Kuo A."/>
            <person name="Nagy L.G."/>
            <person name="Floudas D."/>
            <person name="Copeland A."/>
            <person name="Barry K.W."/>
            <person name="Cichocki N."/>
            <person name="Veneault-Fourrey C."/>
            <person name="LaButti K."/>
            <person name="Lindquist E.A."/>
            <person name="Lipzen A."/>
            <person name="Lundell T."/>
            <person name="Morin E."/>
            <person name="Murat C."/>
            <person name="Riley R."/>
            <person name="Ohm R."/>
            <person name="Sun H."/>
            <person name="Tunlid A."/>
            <person name="Henrissat B."/>
            <person name="Grigoriev I.V."/>
            <person name="Hibbett D.S."/>
            <person name="Martin F."/>
        </authorList>
    </citation>
    <scope>NUCLEOTIDE SEQUENCE [LARGE SCALE GENOMIC DNA]</scope>
    <source>
        <strain evidence="4">FD-334 SS-4</strain>
    </source>
</reference>
<organism evidence="3 4">
    <name type="scientific">Hypholoma sublateritium (strain FD-334 SS-4)</name>
    <dbReference type="NCBI Taxonomy" id="945553"/>
    <lineage>
        <taxon>Eukaryota</taxon>
        <taxon>Fungi</taxon>
        <taxon>Dikarya</taxon>
        <taxon>Basidiomycota</taxon>
        <taxon>Agaricomycotina</taxon>
        <taxon>Agaricomycetes</taxon>
        <taxon>Agaricomycetidae</taxon>
        <taxon>Agaricales</taxon>
        <taxon>Agaricineae</taxon>
        <taxon>Strophariaceae</taxon>
        <taxon>Hypholoma</taxon>
    </lineage>
</organism>
<dbReference type="PANTHER" id="PTHR40465">
    <property type="entry name" value="CHROMOSOME 1, WHOLE GENOME SHOTGUN SEQUENCE"/>
    <property type="match status" value="1"/>
</dbReference>
<evidence type="ECO:0000256" key="1">
    <source>
        <dbReference type="SAM" id="Phobius"/>
    </source>
</evidence>
<feature type="transmembrane region" description="Helical" evidence="1">
    <location>
        <begin position="81"/>
        <end position="102"/>
    </location>
</feature>
<proteinExistence type="predicted"/>
<dbReference type="InterPro" id="IPR045339">
    <property type="entry name" value="DUF6534"/>
</dbReference>
<feature type="transmembrane region" description="Helical" evidence="1">
    <location>
        <begin position="114"/>
        <end position="135"/>
    </location>
</feature>
<dbReference type="OrthoDB" id="2535105at2759"/>
<dbReference type="Pfam" id="PF20152">
    <property type="entry name" value="DUF6534"/>
    <property type="match status" value="1"/>
</dbReference>
<gene>
    <name evidence="3" type="ORF">HYPSUDRAFT_1002759</name>
</gene>
<evidence type="ECO:0000259" key="2">
    <source>
        <dbReference type="Pfam" id="PF20152"/>
    </source>
</evidence>
<feature type="domain" description="DUF6534" evidence="2">
    <location>
        <begin position="163"/>
        <end position="243"/>
    </location>
</feature>
<feature type="transmembrane region" description="Helical" evidence="1">
    <location>
        <begin position="13"/>
        <end position="33"/>
    </location>
</feature>
<keyword evidence="1" id="KW-1133">Transmembrane helix</keyword>
<keyword evidence="1" id="KW-0472">Membrane</keyword>
<evidence type="ECO:0000313" key="3">
    <source>
        <dbReference type="EMBL" id="KJA17809.1"/>
    </source>
</evidence>